<dbReference type="EMBL" id="RQYS01000022">
    <property type="protein sequence ID" value="RRD61421.1"/>
    <property type="molecule type" value="Genomic_DNA"/>
</dbReference>
<dbReference type="Proteomes" id="UP000278609">
    <property type="component" value="Unassembled WGS sequence"/>
</dbReference>
<comment type="caution">
    <text evidence="3">The sequence shown here is derived from an EMBL/GenBank/DDBJ whole genome shotgun (WGS) entry which is preliminary data.</text>
</comment>
<dbReference type="Gene3D" id="3.40.50.11190">
    <property type="match status" value="1"/>
</dbReference>
<name>A0A3P1XSE0_TANFO</name>
<dbReference type="NCBIfam" id="TIGR03590">
    <property type="entry name" value="PseG"/>
    <property type="match status" value="1"/>
</dbReference>
<sequence>MKKQKILFRADAGPEIGYGHFMRTLALADMLKDDFDCTFVTQTPTVFQRQEVIKICNLIELPPDKSKFSLFLEMLSGDEIVVLDNYFYSTNYQKKIKSIGCKLVCIDDTSDKHYVADIVINHGTNRTDQFDVESYTKLCVGLDWALLRKPFFEAAKINREQPRTIKNIALCFGGTDIHNFTDKYIRYLNNMSSVKQIDVIVGSHYQSTLLKTERRNVLFHKDISANMLAKLFLNSDLAIVSASTVSIEALFCGAEVAIGWYTKNQKNLYDFLIFNNYALGLGFFFSKELSIQGQSRNKRVAISQNIAKRYVSIFQSILLS</sequence>
<evidence type="ECO:0000313" key="4">
    <source>
        <dbReference type="Proteomes" id="UP000278609"/>
    </source>
</evidence>
<feature type="binding site" evidence="2">
    <location>
        <position position="248"/>
    </location>
    <ligand>
        <name>substrate</name>
    </ligand>
</feature>
<dbReference type="AlphaFoldDB" id="A0A3P1XSE0"/>
<reference evidence="3 4" key="1">
    <citation type="submission" date="2018-11" db="EMBL/GenBank/DDBJ databases">
        <title>Genomes From Bacteria Associated with the Canine Oral Cavity: a Test Case for Automated Genome-Based Taxonomic Assignment.</title>
        <authorList>
            <person name="Coil D.A."/>
            <person name="Jospin G."/>
            <person name="Darling A.E."/>
            <person name="Wallis C."/>
            <person name="Davis I.J."/>
            <person name="Harris S."/>
            <person name="Eisen J.A."/>
            <person name="Holcombe L.J."/>
            <person name="O'Flynn C."/>
        </authorList>
    </citation>
    <scope>NUCLEOTIDE SEQUENCE [LARGE SCALE GENOMIC DNA]</scope>
    <source>
        <strain evidence="3 4">OH2617_COT-023</strain>
    </source>
</reference>
<organism evidence="3 4">
    <name type="scientific">Tannerella forsythia</name>
    <name type="common">Bacteroides forsythus</name>
    <dbReference type="NCBI Taxonomy" id="28112"/>
    <lineage>
        <taxon>Bacteria</taxon>
        <taxon>Pseudomonadati</taxon>
        <taxon>Bacteroidota</taxon>
        <taxon>Bacteroidia</taxon>
        <taxon>Bacteroidales</taxon>
        <taxon>Tannerellaceae</taxon>
        <taxon>Tannerella</taxon>
    </lineage>
</organism>
<protein>
    <submittedName>
        <fullName evidence="3">UDP-2,4-diacetamido-2,4, 6-trideoxy-beta-L-altropyranose hydrolase</fullName>
        <ecNumber evidence="3">3.6.1.57</ecNumber>
    </submittedName>
</protein>
<dbReference type="RefSeq" id="WP_124751395.1">
    <property type="nucleotide sequence ID" value="NZ_RQYS01000022.1"/>
</dbReference>
<gene>
    <name evidence="3" type="primary">pseG</name>
    <name evidence="3" type="ORF">EII40_06100</name>
</gene>
<accession>A0A3P1XSE0</accession>
<proteinExistence type="predicted"/>
<dbReference type="OrthoDB" id="6290225at2"/>
<keyword evidence="3" id="KW-0378">Hydrolase</keyword>
<dbReference type="InterPro" id="IPR020023">
    <property type="entry name" value="PseG"/>
</dbReference>
<feature type="binding site" evidence="2">
    <location>
        <position position="148"/>
    </location>
    <ligand>
        <name>substrate</name>
    </ligand>
</feature>
<feature type="active site" description="Proton acceptor" evidence="1">
    <location>
        <position position="20"/>
    </location>
</feature>
<dbReference type="EC" id="3.6.1.57" evidence="3"/>
<evidence type="ECO:0000256" key="2">
    <source>
        <dbReference type="PIRSR" id="PIRSR620023-2"/>
    </source>
</evidence>
<evidence type="ECO:0000313" key="3">
    <source>
        <dbReference type="EMBL" id="RRD61421.1"/>
    </source>
</evidence>
<dbReference type="Gene3D" id="3.40.50.2000">
    <property type="entry name" value="Glycogen Phosphorylase B"/>
    <property type="match status" value="1"/>
</dbReference>
<evidence type="ECO:0000256" key="1">
    <source>
        <dbReference type="PIRSR" id="PIRSR620023-1"/>
    </source>
</evidence>
<dbReference type="GO" id="GO:0016787">
    <property type="term" value="F:hydrolase activity"/>
    <property type="evidence" value="ECO:0007669"/>
    <property type="project" value="UniProtKB-KW"/>
</dbReference>